<dbReference type="AlphaFoldDB" id="A0AAX1ME49"/>
<gene>
    <name evidence="2" type="ORF">H2677_11015</name>
</gene>
<keyword evidence="1" id="KW-0472">Membrane</keyword>
<feature type="transmembrane region" description="Helical" evidence="1">
    <location>
        <begin position="6"/>
        <end position="25"/>
    </location>
</feature>
<evidence type="ECO:0000313" key="3">
    <source>
        <dbReference type="Proteomes" id="UP000679388"/>
    </source>
</evidence>
<dbReference type="RefSeq" id="WP_212638548.1">
    <property type="nucleotide sequence ID" value="NZ_CP059558.1"/>
</dbReference>
<dbReference type="Proteomes" id="UP000679388">
    <property type="component" value="Chromosome"/>
</dbReference>
<evidence type="ECO:0008006" key="4">
    <source>
        <dbReference type="Google" id="ProtNLM"/>
    </source>
</evidence>
<dbReference type="GeneID" id="70093050"/>
<proteinExistence type="predicted"/>
<organism evidence="2 3">
    <name type="scientific">Acinetobacter junii</name>
    <dbReference type="NCBI Taxonomy" id="40215"/>
    <lineage>
        <taxon>Bacteria</taxon>
        <taxon>Pseudomonadati</taxon>
        <taxon>Pseudomonadota</taxon>
        <taxon>Gammaproteobacteria</taxon>
        <taxon>Moraxellales</taxon>
        <taxon>Moraxellaceae</taxon>
        <taxon>Acinetobacter</taxon>
    </lineage>
</organism>
<reference evidence="2" key="1">
    <citation type="submission" date="2020-07" db="EMBL/GenBank/DDBJ databases">
        <title>Acinetobacter junii strain YR7 chromosome and plasmid pNDM-YR7.</title>
        <authorList>
            <person name="Tang B."/>
        </authorList>
    </citation>
    <scope>NUCLEOTIDE SEQUENCE</scope>
    <source>
        <strain evidence="2">YR7</strain>
    </source>
</reference>
<sequence>MQTTPAQTLMLWIITAHLFIAIVAYEWLPATYRGGWILIIGLLVLGAFVNIGAALIIGLIAFLAVAVYFMFDLAGQTHIERQLLLLFIIPMAPLFLSAVRHNIANALKRFKAIQSYEKNYRHDIFPLSSLQHFKHEFHKLLRISGTQTYFIYDIQISNAVLIQEMLGEDIWKQTQNKILNILSKSHQCGDVNYHFIDGDLNEIASIVIPAETTDKLPDYIEELKQLPSVKLKVDKQLHTVPNIQEQS</sequence>
<evidence type="ECO:0000256" key="1">
    <source>
        <dbReference type="SAM" id="Phobius"/>
    </source>
</evidence>
<keyword evidence="1" id="KW-1133">Transmembrane helix</keyword>
<feature type="transmembrane region" description="Helical" evidence="1">
    <location>
        <begin position="82"/>
        <end position="99"/>
    </location>
</feature>
<feature type="transmembrane region" description="Helical" evidence="1">
    <location>
        <begin position="37"/>
        <end position="70"/>
    </location>
</feature>
<dbReference type="EMBL" id="CP059558">
    <property type="protein sequence ID" value="QUY35793.1"/>
    <property type="molecule type" value="Genomic_DNA"/>
</dbReference>
<protein>
    <recommendedName>
        <fullName evidence="4">GGDEF domain-containing protein</fullName>
    </recommendedName>
</protein>
<accession>A0AAX1ME49</accession>
<evidence type="ECO:0000313" key="2">
    <source>
        <dbReference type="EMBL" id="QUY35793.1"/>
    </source>
</evidence>
<name>A0AAX1ME49_ACIJU</name>
<keyword evidence="1" id="KW-0812">Transmembrane</keyword>